<comment type="caution">
    <text evidence="8">The sequence shown here is derived from an EMBL/GenBank/DDBJ whole genome shotgun (WGS) entry which is preliminary data.</text>
</comment>
<feature type="domain" description="RNA polymerase sigma-70 region 2" evidence="6">
    <location>
        <begin position="41"/>
        <end position="88"/>
    </location>
</feature>
<dbReference type="Pfam" id="PF04542">
    <property type="entry name" value="Sigma70_r2"/>
    <property type="match status" value="1"/>
</dbReference>
<dbReference type="GO" id="GO:0016987">
    <property type="term" value="F:sigma factor activity"/>
    <property type="evidence" value="ECO:0007669"/>
    <property type="project" value="UniProtKB-KW"/>
</dbReference>
<dbReference type="EMBL" id="ABCS01000036">
    <property type="protein sequence ID" value="EDM78020.1"/>
    <property type="molecule type" value="Genomic_DNA"/>
</dbReference>
<dbReference type="InterPro" id="IPR036388">
    <property type="entry name" value="WH-like_DNA-bd_sf"/>
</dbReference>
<comment type="similarity">
    <text evidence="1">Belongs to the sigma-70 factor family. ECF subfamily.</text>
</comment>
<evidence type="ECO:0000256" key="4">
    <source>
        <dbReference type="ARBA" id="ARBA00023125"/>
    </source>
</evidence>
<gene>
    <name evidence="8" type="ORF">PPSIR1_23424</name>
</gene>
<name>A6G7S7_9BACT</name>
<dbReference type="InterPro" id="IPR013249">
    <property type="entry name" value="RNA_pol_sigma70_r4_t2"/>
</dbReference>
<dbReference type="STRING" id="391625.PPSIR1_23424"/>
<keyword evidence="5" id="KW-0804">Transcription</keyword>
<evidence type="ECO:0000259" key="7">
    <source>
        <dbReference type="Pfam" id="PF08281"/>
    </source>
</evidence>
<dbReference type="CDD" id="cd06171">
    <property type="entry name" value="Sigma70_r4"/>
    <property type="match status" value="1"/>
</dbReference>
<keyword evidence="3" id="KW-0731">Sigma factor</keyword>
<dbReference type="OrthoDB" id="9780326at2"/>
<evidence type="ECO:0000256" key="2">
    <source>
        <dbReference type="ARBA" id="ARBA00023015"/>
    </source>
</evidence>
<keyword evidence="4" id="KW-0238">DNA-binding</keyword>
<dbReference type="InterPro" id="IPR013324">
    <property type="entry name" value="RNA_pol_sigma_r3/r4-like"/>
</dbReference>
<dbReference type="NCBIfam" id="TIGR02937">
    <property type="entry name" value="sigma70-ECF"/>
    <property type="match status" value="1"/>
</dbReference>
<dbReference type="eggNOG" id="COG1595">
    <property type="taxonomic scope" value="Bacteria"/>
</dbReference>
<dbReference type="InterPro" id="IPR039425">
    <property type="entry name" value="RNA_pol_sigma-70-like"/>
</dbReference>
<evidence type="ECO:0000256" key="5">
    <source>
        <dbReference type="ARBA" id="ARBA00023163"/>
    </source>
</evidence>
<dbReference type="InterPro" id="IPR013325">
    <property type="entry name" value="RNA_pol_sigma_r2"/>
</dbReference>
<dbReference type="RefSeq" id="WP_006972772.1">
    <property type="nucleotide sequence ID" value="NZ_ABCS01000036.1"/>
</dbReference>
<evidence type="ECO:0000259" key="6">
    <source>
        <dbReference type="Pfam" id="PF04542"/>
    </source>
</evidence>
<dbReference type="GO" id="GO:0006352">
    <property type="term" value="P:DNA-templated transcription initiation"/>
    <property type="evidence" value="ECO:0007669"/>
    <property type="project" value="InterPro"/>
</dbReference>
<accession>A6G7S7</accession>
<dbReference type="Gene3D" id="1.10.10.10">
    <property type="entry name" value="Winged helix-like DNA-binding domain superfamily/Winged helix DNA-binding domain"/>
    <property type="match status" value="1"/>
</dbReference>
<dbReference type="PANTHER" id="PTHR43133:SF8">
    <property type="entry name" value="RNA POLYMERASE SIGMA FACTOR HI_1459-RELATED"/>
    <property type="match status" value="1"/>
</dbReference>
<dbReference type="SUPFAM" id="SSF88946">
    <property type="entry name" value="Sigma2 domain of RNA polymerase sigma factors"/>
    <property type="match status" value="1"/>
</dbReference>
<dbReference type="Pfam" id="PF08281">
    <property type="entry name" value="Sigma70_r4_2"/>
    <property type="match status" value="1"/>
</dbReference>
<sequence length="204" mass="23235">MLQDHELLTRWRGGDQAAGSELFDRHFDSLRCFFGTKVQISEVEDLMQRTMLACVESVPKFRGDASFRTFLFVIARRELYDFIQRKVRRFEREAPDLGVSSILDLGLTPSMVVAVHEREVLVAEAMRRIPVDYQVTLELFYWEQMRGPELAEVLGISPTTVRTRLHRARAALLEILSEHAPELGFGPQDLEASVEALGRSRGAA</sequence>
<dbReference type="InterPro" id="IPR007627">
    <property type="entry name" value="RNA_pol_sigma70_r2"/>
</dbReference>
<dbReference type="Proteomes" id="UP000005801">
    <property type="component" value="Unassembled WGS sequence"/>
</dbReference>
<reference evidence="8 9" key="1">
    <citation type="submission" date="2007-06" db="EMBL/GenBank/DDBJ databases">
        <authorList>
            <person name="Shimkets L."/>
            <person name="Ferriera S."/>
            <person name="Johnson J."/>
            <person name="Kravitz S."/>
            <person name="Beeson K."/>
            <person name="Sutton G."/>
            <person name="Rogers Y.-H."/>
            <person name="Friedman R."/>
            <person name="Frazier M."/>
            <person name="Venter J.C."/>
        </authorList>
    </citation>
    <scope>NUCLEOTIDE SEQUENCE [LARGE SCALE GENOMIC DNA]</scope>
    <source>
        <strain evidence="8 9">SIR-1</strain>
    </source>
</reference>
<evidence type="ECO:0000313" key="9">
    <source>
        <dbReference type="Proteomes" id="UP000005801"/>
    </source>
</evidence>
<dbReference type="AlphaFoldDB" id="A6G7S7"/>
<dbReference type="GO" id="GO:0003677">
    <property type="term" value="F:DNA binding"/>
    <property type="evidence" value="ECO:0007669"/>
    <property type="project" value="UniProtKB-KW"/>
</dbReference>
<proteinExistence type="inferred from homology"/>
<dbReference type="PANTHER" id="PTHR43133">
    <property type="entry name" value="RNA POLYMERASE ECF-TYPE SIGMA FACTO"/>
    <property type="match status" value="1"/>
</dbReference>
<evidence type="ECO:0000313" key="8">
    <source>
        <dbReference type="EMBL" id="EDM78020.1"/>
    </source>
</evidence>
<protein>
    <submittedName>
        <fullName evidence="8">Sigma-24 (FecI-like) protein</fullName>
    </submittedName>
</protein>
<feature type="domain" description="RNA polymerase sigma factor 70 region 4 type 2" evidence="7">
    <location>
        <begin position="122"/>
        <end position="172"/>
    </location>
</feature>
<dbReference type="InterPro" id="IPR014284">
    <property type="entry name" value="RNA_pol_sigma-70_dom"/>
</dbReference>
<keyword evidence="2" id="KW-0805">Transcription regulation</keyword>
<organism evidence="8 9">
    <name type="scientific">Plesiocystis pacifica SIR-1</name>
    <dbReference type="NCBI Taxonomy" id="391625"/>
    <lineage>
        <taxon>Bacteria</taxon>
        <taxon>Pseudomonadati</taxon>
        <taxon>Myxococcota</taxon>
        <taxon>Polyangia</taxon>
        <taxon>Nannocystales</taxon>
        <taxon>Nannocystaceae</taxon>
        <taxon>Plesiocystis</taxon>
    </lineage>
</organism>
<evidence type="ECO:0000256" key="3">
    <source>
        <dbReference type="ARBA" id="ARBA00023082"/>
    </source>
</evidence>
<evidence type="ECO:0000256" key="1">
    <source>
        <dbReference type="ARBA" id="ARBA00010641"/>
    </source>
</evidence>
<dbReference type="SUPFAM" id="SSF88659">
    <property type="entry name" value="Sigma3 and sigma4 domains of RNA polymerase sigma factors"/>
    <property type="match status" value="1"/>
</dbReference>
<keyword evidence="9" id="KW-1185">Reference proteome</keyword>
<dbReference type="Gene3D" id="1.10.1740.10">
    <property type="match status" value="1"/>
</dbReference>